<keyword evidence="3" id="KW-0597">Phosphoprotein</keyword>
<evidence type="ECO:0000256" key="2">
    <source>
        <dbReference type="ARBA" id="ARBA00012438"/>
    </source>
</evidence>
<dbReference type="GO" id="GO:0046983">
    <property type="term" value="F:protein dimerization activity"/>
    <property type="evidence" value="ECO:0007669"/>
    <property type="project" value="InterPro"/>
</dbReference>
<dbReference type="Gene3D" id="3.30.565.10">
    <property type="entry name" value="Histidine kinase-like ATPase, C-terminal domain"/>
    <property type="match status" value="1"/>
</dbReference>
<keyword evidence="8" id="KW-0902">Two-component regulatory system</keyword>
<evidence type="ECO:0000256" key="3">
    <source>
        <dbReference type="ARBA" id="ARBA00022553"/>
    </source>
</evidence>
<dbReference type="PANTHER" id="PTHR24421:SF10">
    <property type="entry name" value="NITRATE_NITRITE SENSOR PROTEIN NARQ"/>
    <property type="match status" value="1"/>
</dbReference>
<comment type="caution">
    <text evidence="10">The sequence shown here is derived from an EMBL/GenBank/DDBJ whole genome shotgun (WGS) entry which is preliminary data.</text>
</comment>
<dbReference type="InterPro" id="IPR050482">
    <property type="entry name" value="Sensor_HK_TwoCompSys"/>
</dbReference>
<dbReference type="OrthoDB" id="227596at2"/>
<evidence type="ECO:0000256" key="6">
    <source>
        <dbReference type="ARBA" id="ARBA00022777"/>
    </source>
</evidence>
<dbReference type="SUPFAM" id="SSF55874">
    <property type="entry name" value="ATPase domain of HSP90 chaperone/DNA topoisomerase II/histidine kinase"/>
    <property type="match status" value="1"/>
</dbReference>
<keyword evidence="5" id="KW-0547">Nucleotide-binding</keyword>
<evidence type="ECO:0000256" key="1">
    <source>
        <dbReference type="ARBA" id="ARBA00000085"/>
    </source>
</evidence>
<dbReference type="Proteomes" id="UP000291933">
    <property type="component" value="Unassembled WGS sequence"/>
</dbReference>
<keyword evidence="7" id="KW-0067">ATP-binding</keyword>
<dbReference type="InterPro" id="IPR036890">
    <property type="entry name" value="HATPase_C_sf"/>
</dbReference>
<proteinExistence type="predicted"/>
<feature type="domain" description="Histidine kinase/HSP90-like ATPase" evidence="9">
    <location>
        <begin position="167"/>
        <end position="263"/>
    </location>
</feature>
<evidence type="ECO:0000259" key="9">
    <source>
        <dbReference type="SMART" id="SM00387"/>
    </source>
</evidence>
<evidence type="ECO:0000313" key="11">
    <source>
        <dbReference type="Proteomes" id="UP000291933"/>
    </source>
</evidence>
<evidence type="ECO:0000256" key="7">
    <source>
        <dbReference type="ARBA" id="ARBA00022840"/>
    </source>
</evidence>
<dbReference type="EC" id="2.7.13.3" evidence="2"/>
<keyword evidence="6" id="KW-0418">Kinase</keyword>
<dbReference type="GO" id="GO:0005524">
    <property type="term" value="F:ATP binding"/>
    <property type="evidence" value="ECO:0007669"/>
    <property type="project" value="UniProtKB-KW"/>
</dbReference>
<accession>A0A4Q9KM45</accession>
<sequence>MRVTAEAWVCLALAVVAGATAAFVALRWRVDRRALALASAARASAIDAQHRTAELAVAAERIRIVREMHDVLAHSLAIMIAQADGGSFVTANADASKRAFVTIAETGRAALTDTRRILGLLRSGEDAPDLAPMPDDASTDALVDRARAAGLAASVVRVGQPRNLPAGTRMALFRICQEALTNTFKHAGAGARVIVAEDWRDDQVVLTITNEGGSSPAPADDPMGGHGLGLIGMRERAEIVGGRFTAGPSEGGFRVQAVLPITSKEGDV</sequence>
<protein>
    <recommendedName>
        <fullName evidence="2">histidine kinase</fullName>
        <ecNumber evidence="2">2.7.13.3</ecNumber>
    </recommendedName>
</protein>
<gene>
    <name evidence="10" type="ORF">ET996_08405</name>
</gene>
<dbReference type="CDD" id="cd16917">
    <property type="entry name" value="HATPase_UhpB-NarQ-NarX-like"/>
    <property type="match status" value="1"/>
</dbReference>
<dbReference type="InterPro" id="IPR011712">
    <property type="entry name" value="Sig_transdc_His_kin_sub3_dim/P"/>
</dbReference>
<dbReference type="Pfam" id="PF07730">
    <property type="entry name" value="HisKA_3"/>
    <property type="match status" value="1"/>
</dbReference>
<dbReference type="AlphaFoldDB" id="A0A4Q9KM45"/>
<evidence type="ECO:0000256" key="8">
    <source>
        <dbReference type="ARBA" id="ARBA00023012"/>
    </source>
</evidence>
<dbReference type="GO" id="GO:0000155">
    <property type="term" value="F:phosphorelay sensor kinase activity"/>
    <property type="evidence" value="ECO:0007669"/>
    <property type="project" value="InterPro"/>
</dbReference>
<evidence type="ECO:0000256" key="4">
    <source>
        <dbReference type="ARBA" id="ARBA00022679"/>
    </source>
</evidence>
<organism evidence="10 11">
    <name type="scientific">Propioniciclava tarda</name>
    <dbReference type="NCBI Taxonomy" id="433330"/>
    <lineage>
        <taxon>Bacteria</taxon>
        <taxon>Bacillati</taxon>
        <taxon>Actinomycetota</taxon>
        <taxon>Actinomycetes</taxon>
        <taxon>Propionibacteriales</taxon>
        <taxon>Propionibacteriaceae</taxon>
        <taxon>Propioniciclava</taxon>
    </lineage>
</organism>
<evidence type="ECO:0000256" key="5">
    <source>
        <dbReference type="ARBA" id="ARBA00022741"/>
    </source>
</evidence>
<keyword evidence="4" id="KW-0808">Transferase</keyword>
<keyword evidence="11" id="KW-1185">Reference proteome</keyword>
<reference evidence="10 11" key="1">
    <citation type="submission" date="2019-01" db="EMBL/GenBank/DDBJ databases">
        <title>Lactibacter flavus gen. nov., sp. nov., a novel bacterium of the family Propionibacteriaceae isolated from raw milk and dairy products.</title>
        <authorList>
            <person name="Huptas C."/>
            <person name="Wenning M."/>
            <person name="Breitenwieser F."/>
            <person name="Doll E."/>
            <person name="Von Neubeck M."/>
            <person name="Busse H.-J."/>
            <person name="Scherer S."/>
        </authorList>
    </citation>
    <scope>NUCLEOTIDE SEQUENCE [LARGE SCALE GENOMIC DNA]</scope>
    <source>
        <strain evidence="10 11">DSM 22130</strain>
    </source>
</reference>
<dbReference type="Gene3D" id="1.20.5.1930">
    <property type="match status" value="1"/>
</dbReference>
<dbReference type="Pfam" id="PF02518">
    <property type="entry name" value="HATPase_c"/>
    <property type="match status" value="1"/>
</dbReference>
<dbReference type="InterPro" id="IPR003594">
    <property type="entry name" value="HATPase_dom"/>
</dbReference>
<dbReference type="PANTHER" id="PTHR24421">
    <property type="entry name" value="NITRATE/NITRITE SENSOR PROTEIN NARX-RELATED"/>
    <property type="match status" value="1"/>
</dbReference>
<dbReference type="EMBL" id="SDMR01000009">
    <property type="protein sequence ID" value="TBT94799.1"/>
    <property type="molecule type" value="Genomic_DNA"/>
</dbReference>
<name>A0A4Q9KM45_PROTD</name>
<comment type="catalytic activity">
    <reaction evidence="1">
        <text>ATP + protein L-histidine = ADP + protein N-phospho-L-histidine.</text>
        <dbReference type="EC" id="2.7.13.3"/>
    </reaction>
</comment>
<evidence type="ECO:0000313" key="10">
    <source>
        <dbReference type="EMBL" id="TBT94799.1"/>
    </source>
</evidence>
<dbReference type="SMART" id="SM00387">
    <property type="entry name" value="HATPase_c"/>
    <property type="match status" value="1"/>
</dbReference>
<dbReference type="GO" id="GO:0016020">
    <property type="term" value="C:membrane"/>
    <property type="evidence" value="ECO:0007669"/>
    <property type="project" value="InterPro"/>
</dbReference>